<evidence type="ECO:0000256" key="6">
    <source>
        <dbReference type="PIRSR" id="PIRSR000337-1"/>
    </source>
</evidence>
<name>A0A7W2KYY3_PSEPU</name>
<feature type="binding site" evidence="6">
    <location>
        <position position="156"/>
    </location>
    <ligand>
        <name>FMN</name>
        <dbReference type="ChEBI" id="CHEBI:58210"/>
    </ligand>
</feature>
<feature type="binding site" evidence="6">
    <location>
        <position position="106"/>
    </location>
    <ligand>
        <name>FMN</name>
        <dbReference type="ChEBI" id="CHEBI:58210"/>
    </ligand>
</feature>
<organism evidence="8 9">
    <name type="scientific">Pseudomonas putida</name>
    <name type="common">Arthrobacter siderocapsulatus</name>
    <dbReference type="NCBI Taxonomy" id="303"/>
    <lineage>
        <taxon>Bacteria</taxon>
        <taxon>Pseudomonadati</taxon>
        <taxon>Pseudomonadota</taxon>
        <taxon>Gammaproteobacteria</taxon>
        <taxon>Pseudomonadales</taxon>
        <taxon>Pseudomonadaceae</taxon>
        <taxon>Pseudomonas</taxon>
    </lineage>
</organism>
<dbReference type="InterPro" id="IPR011251">
    <property type="entry name" value="Luciferase-like_dom"/>
</dbReference>
<dbReference type="InterPro" id="IPR051260">
    <property type="entry name" value="Diverse_substr_monoxygenases"/>
</dbReference>
<dbReference type="PANTHER" id="PTHR30011:SF16">
    <property type="entry name" value="C2H2 FINGER DOMAIN TRANSCRIPTION FACTOR (EUROFUNG)-RELATED"/>
    <property type="match status" value="1"/>
</dbReference>
<evidence type="ECO:0000313" key="8">
    <source>
        <dbReference type="EMBL" id="MBA6115131.1"/>
    </source>
</evidence>
<dbReference type="AlphaFoldDB" id="A0A7W2KYY3"/>
<evidence type="ECO:0000256" key="4">
    <source>
        <dbReference type="ARBA" id="ARBA00023033"/>
    </source>
</evidence>
<dbReference type="SUPFAM" id="SSF51679">
    <property type="entry name" value="Bacterial luciferase-like"/>
    <property type="match status" value="1"/>
</dbReference>
<dbReference type="Pfam" id="PF00296">
    <property type="entry name" value="Bac_luciferase"/>
    <property type="match status" value="1"/>
</dbReference>
<evidence type="ECO:0000259" key="7">
    <source>
        <dbReference type="Pfam" id="PF00296"/>
    </source>
</evidence>
<evidence type="ECO:0000256" key="3">
    <source>
        <dbReference type="ARBA" id="ARBA00023002"/>
    </source>
</evidence>
<dbReference type="EMBL" id="JACGDG010000004">
    <property type="protein sequence ID" value="MBA6115131.1"/>
    <property type="molecule type" value="Genomic_DNA"/>
</dbReference>
<protein>
    <submittedName>
        <fullName evidence="8">LLM class flavin-dependent oxidoreductase</fullName>
    </submittedName>
</protein>
<feature type="binding site" evidence="6">
    <location>
        <position position="232"/>
    </location>
    <ligand>
        <name>FMN</name>
        <dbReference type="ChEBI" id="CHEBI:58210"/>
    </ligand>
</feature>
<evidence type="ECO:0000256" key="2">
    <source>
        <dbReference type="ARBA" id="ARBA00022643"/>
    </source>
</evidence>
<reference evidence="8 9" key="1">
    <citation type="submission" date="2020-07" db="EMBL/GenBank/DDBJ databases">
        <title>Diversity of carbapenemase encoding genes among Pseudomonas putida group clinical isolates in a tertiary Brazilian hospital.</title>
        <authorList>
            <person name="Alberto-Lei F."/>
            <person name="Nodari C.S."/>
            <person name="Streling A.P."/>
            <person name="Paulino J.T."/>
            <person name="Bessa-Neto F.O."/>
            <person name="Cayo R."/>
            <person name="Gales A.C."/>
        </authorList>
    </citation>
    <scope>NUCLEOTIDE SEQUENCE [LARGE SCALE GENOMIC DNA]</scope>
    <source>
        <strain evidence="8 9">12464</strain>
    </source>
</reference>
<evidence type="ECO:0000256" key="5">
    <source>
        <dbReference type="ARBA" id="ARBA00033748"/>
    </source>
</evidence>
<dbReference type="InterPro" id="IPR036661">
    <property type="entry name" value="Luciferase-like_sf"/>
</dbReference>
<feature type="domain" description="Luciferase-like" evidence="7">
    <location>
        <begin position="31"/>
        <end position="396"/>
    </location>
</feature>
<keyword evidence="4" id="KW-0503">Monooxygenase</keyword>
<dbReference type="GO" id="GO:0016705">
    <property type="term" value="F:oxidoreductase activity, acting on paired donors, with incorporation or reduction of molecular oxygen"/>
    <property type="evidence" value="ECO:0007669"/>
    <property type="project" value="InterPro"/>
</dbReference>
<gene>
    <name evidence="8" type="ORF">H4C47_05260</name>
</gene>
<feature type="binding site" evidence="6">
    <location>
        <position position="60"/>
    </location>
    <ligand>
        <name>FMN</name>
        <dbReference type="ChEBI" id="CHEBI:58210"/>
    </ligand>
</feature>
<dbReference type="Proteomes" id="UP000553948">
    <property type="component" value="Unassembled WGS sequence"/>
</dbReference>
<proteinExistence type="inferred from homology"/>
<keyword evidence="3" id="KW-0560">Oxidoreductase</keyword>
<keyword evidence="1 6" id="KW-0285">Flavoprotein</keyword>
<keyword evidence="2 6" id="KW-0288">FMN</keyword>
<comment type="similarity">
    <text evidence="5">Belongs to the NtaA/SnaA/DszA monooxygenase family.</text>
</comment>
<dbReference type="RefSeq" id="WP_176512807.1">
    <property type="nucleotide sequence ID" value="NZ_CP060529.1"/>
</dbReference>
<dbReference type="PANTHER" id="PTHR30011">
    <property type="entry name" value="ALKANESULFONATE MONOOXYGENASE-RELATED"/>
    <property type="match status" value="1"/>
</dbReference>
<dbReference type="GO" id="GO:0004497">
    <property type="term" value="F:monooxygenase activity"/>
    <property type="evidence" value="ECO:0007669"/>
    <property type="project" value="UniProtKB-KW"/>
</dbReference>
<evidence type="ECO:0000313" key="9">
    <source>
        <dbReference type="Proteomes" id="UP000553948"/>
    </source>
</evidence>
<dbReference type="PIRSF" id="PIRSF000337">
    <property type="entry name" value="NTA_MOA"/>
    <property type="match status" value="1"/>
</dbReference>
<dbReference type="InterPro" id="IPR016215">
    <property type="entry name" value="NTA_MOA"/>
</dbReference>
<comment type="caution">
    <text evidence="8">The sequence shown here is derived from an EMBL/GenBank/DDBJ whole genome shotgun (WGS) entry which is preliminary data.</text>
</comment>
<sequence length="464" mass="51688">MQSDKKLLLNAFNMNSVGHISHGMWTHPRDQSPNYANLDYWVNLAKTLERGKFDGLFLADVIGTNDVWGGSPEAALRGAVQVPINDPIIPLSAMAYATRHLSFNVTANLTYEKPYLLARRFSTLDHLTNGRVGWNIVTGYLDSAARAMGLTEQIRHDNRYDMADDYLDLVYKLWEGSWQDDAVERNRHTGRFTDPSKVHRVKHDGPFYQLDAIHLCEPSPQRTPVLFQAGTSARGRDFAARHAECIFMSSNNQNVEVTKSIVDDLRKRAVANGRAADDIKVFVGVVVVVDKTEAAAQEKLREYEHYASAAGGLTHFSASIGADLSRYALDEPITLQNTQAMVASLDAITRYNPGAPWTVRRLLAQMKLGSRNTPIVGSGSQVAEQLIAFAQQTGIDGFNLMRVVTPESYEDFVDLVVPELQQRGAFKTDYAQGTLREKLFGPNAAHLSPRHYGRQFRHAPEGDV</sequence>
<dbReference type="Gene3D" id="3.20.20.30">
    <property type="entry name" value="Luciferase-like domain"/>
    <property type="match status" value="1"/>
</dbReference>
<dbReference type="NCBIfam" id="TIGR03860">
    <property type="entry name" value="FMN_nitrolo"/>
    <property type="match status" value="1"/>
</dbReference>
<accession>A0A7W2KYY3</accession>
<evidence type="ECO:0000256" key="1">
    <source>
        <dbReference type="ARBA" id="ARBA00022630"/>
    </source>
</evidence>
<feature type="binding site" evidence="6">
    <location>
        <position position="160"/>
    </location>
    <ligand>
        <name>FMN</name>
        <dbReference type="ChEBI" id="CHEBI:58210"/>
    </ligand>
</feature>